<dbReference type="GO" id="GO:0005737">
    <property type="term" value="C:cytoplasm"/>
    <property type="evidence" value="ECO:0007669"/>
    <property type="project" value="UniProtKB-SubCell"/>
</dbReference>
<dbReference type="RefSeq" id="WP_008787920.1">
    <property type="nucleotide sequence ID" value="NZ_AKCB01000001.1"/>
</dbReference>
<protein>
    <submittedName>
        <fullName evidence="8">Phosphotransferase system IIA component</fullName>
    </submittedName>
</protein>
<keyword evidence="5" id="KW-0598">Phosphotransferase system</keyword>
<reference evidence="8 9" key="1">
    <citation type="submission" date="2010-12" db="EMBL/GenBank/DDBJ databases">
        <title>The Genome Sequence of Coprobacillus sp. strain 29_1.</title>
        <authorList>
            <consortium name="The Broad Institute Genome Sequencing Platform"/>
            <person name="Earl A."/>
            <person name="Ward D."/>
            <person name="Feldgarden M."/>
            <person name="Gevers D."/>
            <person name="Daigneault M."/>
            <person name="Sibley C.D."/>
            <person name="White A."/>
            <person name="Strauss J."/>
            <person name="Allen-Vercoe E."/>
            <person name="Young S.K."/>
            <person name="Zeng Q."/>
            <person name="Gargeya S."/>
            <person name="Fitzgerald M."/>
            <person name="Haas B."/>
            <person name="Abouelleil A."/>
            <person name="Alvarado L."/>
            <person name="Arachchi H.M."/>
            <person name="Berlin A."/>
            <person name="Brown A."/>
            <person name="Chapman S.B."/>
            <person name="Chen Z."/>
            <person name="Dunbar C."/>
            <person name="Freedman E."/>
            <person name="Gearin G."/>
            <person name="Gellesch M."/>
            <person name="Goldberg J."/>
            <person name="Griggs A."/>
            <person name="Gujja S."/>
            <person name="Heilman E."/>
            <person name="Heiman D."/>
            <person name="Howarth C."/>
            <person name="Larson L."/>
            <person name="Lui A."/>
            <person name="MacDonald P.J.P."/>
            <person name="Mehta T."/>
            <person name="Montmayeur A."/>
            <person name="Murphy C."/>
            <person name="Neiman D."/>
            <person name="Pearson M."/>
            <person name="Priest M."/>
            <person name="Roberts A."/>
            <person name="Saif S."/>
            <person name="Shea T."/>
            <person name="Shenoy N."/>
            <person name="Sisk P."/>
            <person name="Stolte C."/>
            <person name="Sykes S."/>
            <person name="White J."/>
            <person name="Yandava C."/>
            <person name="Nusbaum C."/>
            <person name="Birren B."/>
        </authorList>
    </citation>
    <scope>NUCLEOTIDE SEQUENCE [LARGE SCALE GENOMIC DNA]</scope>
    <source>
        <strain evidence="8 9">29_1</strain>
    </source>
</reference>
<dbReference type="InterPro" id="IPR001127">
    <property type="entry name" value="PTS_EIIA_1_perm"/>
</dbReference>
<evidence type="ECO:0000313" key="8">
    <source>
        <dbReference type="EMBL" id="EFW05837.1"/>
    </source>
</evidence>
<evidence type="ECO:0000256" key="3">
    <source>
        <dbReference type="ARBA" id="ARBA00022597"/>
    </source>
</evidence>
<dbReference type="OrthoDB" id="92465at2"/>
<evidence type="ECO:0000259" key="7">
    <source>
        <dbReference type="PROSITE" id="PS51093"/>
    </source>
</evidence>
<evidence type="ECO:0000256" key="1">
    <source>
        <dbReference type="ARBA" id="ARBA00004496"/>
    </source>
</evidence>
<dbReference type="NCBIfam" id="TIGR00830">
    <property type="entry name" value="PTBA"/>
    <property type="match status" value="1"/>
</dbReference>
<dbReference type="SUPFAM" id="SSF51261">
    <property type="entry name" value="Duplicated hybrid motif"/>
    <property type="match status" value="1"/>
</dbReference>
<sequence>MFSIKRKSKNKEVIYSPAIGKMIPISEVNDAMFADKLLGDGVGLILEDDLLCSPCDGIISMIAVTKHAIGITSIIGAEIIIHVGLDTVNLNGEGFEVLVQEKQKVKVGEPLLRVDRVFMNSKNIDLTTPLIVTNCSNFHVSIVQDKKKVAYKNELITISK</sequence>
<dbReference type="HOGENOM" id="CLU_012312_5_4_9"/>
<keyword evidence="3" id="KW-0762">Sugar transport</keyword>
<dbReference type="GO" id="GO:0016301">
    <property type="term" value="F:kinase activity"/>
    <property type="evidence" value="ECO:0007669"/>
    <property type="project" value="UniProtKB-KW"/>
</dbReference>
<evidence type="ECO:0000256" key="4">
    <source>
        <dbReference type="ARBA" id="ARBA00022679"/>
    </source>
</evidence>
<dbReference type="FunFam" id="2.70.70.10:FF:000001">
    <property type="entry name" value="PTS system glucose-specific IIA component"/>
    <property type="match status" value="1"/>
</dbReference>
<dbReference type="Pfam" id="PF00358">
    <property type="entry name" value="PTS_EIIA_1"/>
    <property type="match status" value="1"/>
</dbReference>
<keyword evidence="2" id="KW-0813">Transport</keyword>
<organism evidence="8 9">
    <name type="scientific">Coprobacillus cateniformis</name>
    <dbReference type="NCBI Taxonomy" id="100884"/>
    <lineage>
        <taxon>Bacteria</taxon>
        <taxon>Bacillati</taxon>
        <taxon>Bacillota</taxon>
        <taxon>Erysipelotrichia</taxon>
        <taxon>Erysipelotrichales</taxon>
        <taxon>Coprobacillaceae</taxon>
        <taxon>Coprobacillus</taxon>
    </lineage>
</organism>
<dbReference type="PANTHER" id="PTHR45008">
    <property type="entry name" value="PTS SYSTEM GLUCOSE-SPECIFIC EIIA COMPONENT"/>
    <property type="match status" value="1"/>
</dbReference>
<dbReference type="GeneID" id="78228785"/>
<dbReference type="Gene3D" id="2.70.70.10">
    <property type="entry name" value="Glucose Permease (Domain IIA)"/>
    <property type="match status" value="1"/>
</dbReference>
<dbReference type="Proteomes" id="UP000003157">
    <property type="component" value="Unassembled WGS sequence"/>
</dbReference>
<gene>
    <name evidence="8" type="ORF">HMPREF9488_00804</name>
</gene>
<dbReference type="InterPro" id="IPR011055">
    <property type="entry name" value="Dup_hybrid_motif"/>
</dbReference>
<accession>E7G7R6</accession>
<dbReference type="PROSITE" id="PS51093">
    <property type="entry name" value="PTS_EIIA_TYPE_1"/>
    <property type="match status" value="1"/>
</dbReference>
<dbReference type="PROSITE" id="PS00371">
    <property type="entry name" value="PTS_EIIA_TYPE_1_HIS"/>
    <property type="match status" value="1"/>
</dbReference>
<evidence type="ECO:0000256" key="5">
    <source>
        <dbReference type="ARBA" id="ARBA00022683"/>
    </source>
</evidence>
<dbReference type="eggNOG" id="COG2190">
    <property type="taxonomic scope" value="Bacteria"/>
</dbReference>
<dbReference type="PANTHER" id="PTHR45008:SF1">
    <property type="entry name" value="PTS SYSTEM GLUCOSE-SPECIFIC EIIA COMPONENT"/>
    <property type="match status" value="1"/>
</dbReference>
<dbReference type="AlphaFoldDB" id="E7G7R6"/>
<dbReference type="STRING" id="100884.GCA_000269565_00899"/>
<keyword evidence="4 8" id="KW-0808">Transferase</keyword>
<keyword evidence="9" id="KW-1185">Reference proteome</keyword>
<dbReference type="InterPro" id="IPR050890">
    <property type="entry name" value="PTS_EIIA_component"/>
</dbReference>
<keyword evidence="6" id="KW-0418">Kinase</keyword>
<dbReference type="EMBL" id="ADKX01000012">
    <property type="protein sequence ID" value="EFW05837.1"/>
    <property type="molecule type" value="Genomic_DNA"/>
</dbReference>
<proteinExistence type="predicted"/>
<comment type="subcellular location">
    <subcellularLocation>
        <location evidence="1">Cytoplasm</location>
    </subcellularLocation>
</comment>
<comment type="caution">
    <text evidence="8">The sequence shown here is derived from an EMBL/GenBank/DDBJ whole genome shotgun (WGS) entry which is preliminary data.</text>
</comment>
<feature type="domain" description="PTS EIIA type-1" evidence="7">
    <location>
        <begin position="30"/>
        <end position="134"/>
    </location>
</feature>
<name>E7G7R6_9FIRM</name>
<evidence type="ECO:0000256" key="2">
    <source>
        <dbReference type="ARBA" id="ARBA00022448"/>
    </source>
</evidence>
<evidence type="ECO:0000313" key="9">
    <source>
        <dbReference type="Proteomes" id="UP000003157"/>
    </source>
</evidence>
<dbReference type="GO" id="GO:0009401">
    <property type="term" value="P:phosphoenolpyruvate-dependent sugar phosphotransferase system"/>
    <property type="evidence" value="ECO:0007669"/>
    <property type="project" value="UniProtKB-KW"/>
</dbReference>
<evidence type="ECO:0000256" key="6">
    <source>
        <dbReference type="ARBA" id="ARBA00022777"/>
    </source>
</evidence>